<dbReference type="Pfam" id="PF13884">
    <property type="entry name" value="Peptidase_S74"/>
    <property type="match status" value="1"/>
</dbReference>
<proteinExistence type="predicted"/>
<dbReference type="AlphaFoldDB" id="A0A2C5P144"/>
<dbReference type="RefSeq" id="WP_098624906.1">
    <property type="nucleotide sequence ID" value="NZ_NUUQ01000024.1"/>
</dbReference>
<evidence type="ECO:0000259" key="2">
    <source>
        <dbReference type="PROSITE" id="PS51688"/>
    </source>
</evidence>
<organism evidence="3 4">
    <name type="scientific">Bacillus wiedmannii</name>
    <dbReference type="NCBI Taxonomy" id="1890302"/>
    <lineage>
        <taxon>Bacteria</taxon>
        <taxon>Bacillati</taxon>
        <taxon>Bacillota</taxon>
        <taxon>Bacilli</taxon>
        <taxon>Bacillales</taxon>
        <taxon>Bacillaceae</taxon>
        <taxon>Bacillus</taxon>
        <taxon>Bacillus cereus group</taxon>
    </lineage>
</organism>
<gene>
    <name evidence="3" type="ORF">COI65_17905</name>
</gene>
<dbReference type="EMBL" id="NUUQ01000024">
    <property type="protein sequence ID" value="PHG59317.1"/>
    <property type="molecule type" value="Genomic_DNA"/>
</dbReference>
<feature type="coiled-coil region" evidence="1">
    <location>
        <begin position="271"/>
        <end position="305"/>
    </location>
</feature>
<name>A0A2C5P144_9BACI</name>
<dbReference type="Proteomes" id="UP000222503">
    <property type="component" value="Unassembled WGS sequence"/>
</dbReference>
<protein>
    <recommendedName>
        <fullName evidence="2">Peptidase S74 domain-containing protein</fullName>
    </recommendedName>
</protein>
<accession>A0A2C5P144</accession>
<reference evidence="3 4" key="1">
    <citation type="submission" date="2017-09" db="EMBL/GenBank/DDBJ databases">
        <title>Large-scale bioinformatics analysis of Bacillus genomes uncovers conserved roles of natural products in bacterial physiology.</title>
        <authorList>
            <consortium name="Agbiome Team Llc"/>
            <person name="Bleich R.M."/>
            <person name="Grubbs K.J."/>
            <person name="Santa Maria K.C."/>
            <person name="Allen S.E."/>
            <person name="Farag S."/>
            <person name="Shank E.A."/>
            <person name="Bowers A."/>
        </authorList>
    </citation>
    <scope>NUCLEOTIDE SEQUENCE [LARGE SCALE GENOMIC DNA]</scope>
    <source>
        <strain evidence="3 4">AFS029838</strain>
    </source>
</reference>
<dbReference type="PROSITE" id="PS51688">
    <property type="entry name" value="ICA"/>
    <property type="match status" value="1"/>
</dbReference>
<evidence type="ECO:0000313" key="3">
    <source>
        <dbReference type="EMBL" id="PHG59317.1"/>
    </source>
</evidence>
<evidence type="ECO:0000313" key="4">
    <source>
        <dbReference type="Proteomes" id="UP000222503"/>
    </source>
</evidence>
<feature type="domain" description="Peptidase S74" evidence="2">
    <location>
        <begin position="197"/>
        <end position="288"/>
    </location>
</feature>
<sequence>MANLYGTSNDPNVAAVFGDSTGGPAVWGNHKFNHPNASGVYGTSQYGVGVWGKGGRLAGLFEGDVEIIKGRVWANNTVNHPNASAVLGTSQYGVGVWGKGGRLAGLFEGNVDVTGGVKTRRILVDSQGGQGIPCVEIWQDGLGDIFAALNQNRKVFSISNNGSFSTTSGGDIRGDLFVGGYLTVKGDIYGKGVKLTSDKNTKENFSDVNALQILDKLASMPIHFWNYKDDTASERHIGPTAQDFHDTFGLSGADNKHISSIDIQGVALVAIQGLIEKNERLIAENVQLHANLANIEARLSVLESKG</sequence>
<keyword evidence="1" id="KW-0175">Coiled coil</keyword>
<evidence type="ECO:0000256" key="1">
    <source>
        <dbReference type="SAM" id="Coils"/>
    </source>
</evidence>
<dbReference type="InterPro" id="IPR030392">
    <property type="entry name" value="S74_ICA"/>
</dbReference>
<comment type="caution">
    <text evidence="3">The sequence shown here is derived from an EMBL/GenBank/DDBJ whole genome shotgun (WGS) entry which is preliminary data.</text>
</comment>